<dbReference type="Proteomes" id="UP000029273">
    <property type="component" value="Unassembled WGS sequence"/>
</dbReference>
<accession>A0A1A6C4H4</accession>
<organism evidence="6 7">
    <name type="scientific">Acidihalobacter prosperus</name>
    <dbReference type="NCBI Taxonomy" id="160660"/>
    <lineage>
        <taxon>Bacteria</taxon>
        <taxon>Pseudomonadati</taxon>
        <taxon>Pseudomonadota</taxon>
        <taxon>Gammaproteobacteria</taxon>
        <taxon>Chromatiales</taxon>
        <taxon>Ectothiorhodospiraceae</taxon>
        <taxon>Acidihalobacter</taxon>
    </lineage>
</organism>
<dbReference type="InterPro" id="IPR009057">
    <property type="entry name" value="Homeodomain-like_sf"/>
</dbReference>
<keyword evidence="2 4" id="KW-0238">DNA-binding</keyword>
<keyword evidence="7" id="KW-1185">Reference proteome</keyword>
<dbReference type="RefSeq" id="WP_065089518.1">
    <property type="nucleotide sequence ID" value="NZ_JQSG02000003.1"/>
</dbReference>
<dbReference type="Pfam" id="PF00440">
    <property type="entry name" value="TetR_N"/>
    <property type="match status" value="1"/>
</dbReference>
<dbReference type="GO" id="GO:0003700">
    <property type="term" value="F:DNA-binding transcription factor activity"/>
    <property type="evidence" value="ECO:0007669"/>
    <property type="project" value="TreeGrafter"/>
</dbReference>
<dbReference type="SUPFAM" id="SSF46689">
    <property type="entry name" value="Homeodomain-like"/>
    <property type="match status" value="1"/>
</dbReference>
<keyword evidence="3" id="KW-0804">Transcription</keyword>
<sequence length="214" mass="23212">MNKKAPGRRGRPRDPKRIDKVLQAAADLFLTHGFERAGMDAIAQASGVSKVTIYRYFPTKEALFEAVVAQRTDQVFDALSTGPLDPADPKAALTVIGSRFLALKRSEPVLGTFRAMYAEAGRQADACRAFYRQGPEKLVRQVAEYLQAAQAAGSLVVADPARAADQFLSLFLGADHIKAMLGLGVPGAAHDRRLVEDNVRLFLAACRAKVMPDD</sequence>
<proteinExistence type="predicted"/>
<feature type="DNA-binding region" description="H-T-H motif" evidence="4">
    <location>
        <begin position="38"/>
        <end position="57"/>
    </location>
</feature>
<dbReference type="PANTHER" id="PTHR30055:SF146">
    <property type="entry name" value="HTH-TYPE TRANSCRIPTIONAL DUAL REGULATOR CECR"/>
    <property type="match status" value="1"/>
</dbReference>
<evidence type="ECO:0000256" key="1">
    <source>
        <dbReference type="ARBA" id="ARBA00023015"/>
    </source>
</evidence>
<dbReference type="Gene3D" id="1.10.10.60">
    <property type="entry name" value="Homeodomain-like"/>
    <property type="match status" value="1"/>
</dbReference>
<dbReference type="PROSITE" id="PS50977">
    <property type="entry name" value="HTH_TETR_2"/>
    <property type="match status" value="1"/>
</dbReference>
<dbReference type="InterPro" id="IPR036271">
    <property type="entry name" value="Tet_transcr_reg_TetR-rel_C_sf"/>
</dbReference>
<dbReference type="InterPro" id="IPR039536">
    <property type="entry name" value="TetR_C_Proteobacteria"/>
</dbReference>
<dbReference type="FunFam" id="1.10.10.60:FF:000141">
    <property type="entry name" value="TetR family transcriptional regulator"/>
    <property type="match status" value="1"/>
</dbReference>
<dbReference type="AlphaFoldDB" id="A0A1A6C4H4"/>
<evidence type="ECO:0000256" key="3">
    <source>
        <dbReference type="ARBA" id="ARBA00023163"/>
    </source>
</evidence>
<reference evidence="6 7" key="1">
    <citation type="journal article" date="2014" name="Genome Announc.">
        <title>Draft Genome Sequence of the Iron-Oxidizing, Acidophilic, and Halotolerant 'Thiobacillus prosperus' Type Strain DSM 5130.</title>
        <authorList>
            <person name="Ossandon F.J."/>
            <person name="Cardenas J.P."/>
            <person name="Corbett M."/>
            <person name="Quatrini R."/>
            <person name="Holmes D.S."/>
            <person name="Watkin E."/>
        </authorList>
    </citation>
    <scope>NUCLEOTIDE SEQUENCE [LARGE SCALE GENOMIC DNA]</scope>
    <source>
        <strain evidence="6 7">DSM 5130</strain>
    </source>
</reference>
<evidence type="ECO:0000313" key="6">
    <source>
        <dbReference type="EMBL" id="OBS09454.1"/>
    </source>
</evidence>
<dbReference type="OrthoDB" id="9179041at2"/>
<gene>
    <name evidence="6" type="ORF">Thpro_021782</name>
</gene>
<dbReference type="EMBL" id="JQSG02000003">
    <property type="protein sequence ID" value="OBS09454.1"/>
    <property type="molecule type" value="Genomic_DNA"/>
</dbReference>
<dbReference type="Pfam" id="PF14246">
    <property type="entry name" value="TetR_C_7"/>
    <property type="match status" value="1"/>
</dbReference>
<keyword evidence="1" id="KW-0805">Transcription regulation</keyword>
<dbReference type="Gene3D" id="1.10.357.10">
    <property type="entry name" value="Tetracycline Repressor, domain 2"/>
    <property type="match status" value="1"/>
</dbReference>
<evidence type="ECO:0000256" key="2">
    <source>
        <dbReference type="ARBA" id="ARBA00023125"/>
    </source>
</evidence>
<protein>
    <recommendedName>
        <fullName evidence="5">HTH tetR-type domain-containing protein</fullName>
    </recommendedName>
</protein>
<comment type="caution">
    <text evidence="6">The sequence shown here is derived from an EMBL/GenBank/DDBJ whole genome shotgun (WGS) entry which is preliminary data.</text>
</comment>
<evidence type="ECO:0000256" key="4">
    <source>
        <dbReference type="PROSITE-ProRule" id="PRU00335"/>
    </source>
</evidence>
<dbReference type="PRINTS" id="PR00455">
    <property type="entry name" value="HTHTETR"/>
</dbReference>
<evidence type="ECO:0000313" key="7">
    <source>
        <dbReference type="Proteomes" id="UP000029273"/>
    </source>
</evidence>
<evidence type="ECO:0000259" key="5">
    <source>
        <dbReference type="PROSITE" id="PS50977"/>
    </source>
</evidence>
<feature type="domain" description="HTH tetR-type" evidence="5">
    <location>
        <begin position="15"/>
        <end position="75"/>
    </location>
</feature>
<name>A0A1A6C4H4_9GAMM</name>
<dbReference type="PANTHER" id="PTHR30055">
    <property type="entry name" value="HTH-TYPE TRANSCRIPTIONAL REGULATOR RUTR"/>
    <property type="match status" value="1"/>
</dbReference>
<dbReference type="InterPro" id="IPR050109">
    <property type="entry name" value="HTH-type_TetR-like_transc_reg"/>
</dbReference>
<dbReference type="InterPro" id="IPR001647">
    <property type="entry name" value="HTH_TetR"/>
</dbReference>
<dbReference type="GO" id="GO:0000976">
    <property type="term" value="F:transcription cis-regulatory region binding"/>
    <property type="evidence" value="ECO:0007669"/>
    <property type="project" value="TreeGrafter"/>
</dbReference>
<dbReference type="SUPFAM" id="SSF48498">
    <property type="entry name" value="Tetracyclin repressor-like, C-terminal domain"/>
    <property type="match status" value="1"/>
</dbReference>